<dbReference type="SUPFAM" id="SSF53822">
    <property type="entry name" value="Periplasmic binding protein-like I"/>
    <property type="match status" value="1"/>
</dbReference>
<sequence>MVPVTRITIQDVAREAGVSVATVDRVLNRRAGVRSDTVKRVEAAADKLAYQPDRLAARLARARDYRFCFVLPTGTNTFMQSLHSEVEATAARLTAERIRISVRLVDVFDGLALAEELERLGEDFDGVAVVALDHPAVREAINGLADAGVKVVTLVSDAPGSKRVHYVGIDNTAAGRTAAMLLGRFVGPRKGKVGLIAGSLALRDHVERQFGFEQVMAREFPQLEVLPVREGRDDFEKVETVTAALLAETPDLVGIYNVGAGNRGIVAALEATERSGEVIFLAHDLTPFTRKHLVRGTIDAIVNQDPGHQARSAARVLLSACEDTPIVPDQERIRIDVFLRDNIP</sequence>
<dbReference type="GO" id="GO:0003700">
    <property type="term" value="F:DNA-binding transcription factor activity"/>
    <property type="evidence" value="ECO:0007669"/>
    <property type="project" value="TreeGrafter"/>
</dbReference>
<dbReference type="InterPro" id="IPR025997">
    <property type="entry name" value="SBP_2_dom"/>
</dbReference>
<dbReference type="PROSITE" id="PS50932">
    <property type="entry name" value="HTH_LACI_2"/>
    <property type="match status" value="1"/>
</dbReference>
<dbReference type="InterPro" id="IPR028082">
    <property type="entry name" value="Peripla_BP_I"/>
</dbReference>
<dbReference type="Gene3D" id="1.10.260.40">
    <property type="entry name" value="lambda repressor-like DNA-binding domains"/>
    <property type="match status" value="1"/>
</dbReference>
<dbReference type="PANTHER" id="PTHR30146:SF152">
    <property type="entry name" value="TRANSCRIPTIONAL REGULATORY PROTEIN"/>
    <property type="match status" value="1"/>
</dbReference>
<evidence type="ECO:0000259" key="4">
    <source>
        <dbReference type="PROSITE" id="PS50932"/>
    </source>
</evidence>
<dbReference type="SMART" id="SM00354">
    <property type="entry name" value="HTH_LACI"/>
    <property type="match status" value="1"/>
</dbReference>
<dbReference type="CDD" id="cd01392">
    <property type="entry name" value="HTH_LacI"/>
    <property type="match status" value="1"/>
</dbReference>
<proteinExistence type="predicted"/>
<dbReference type="GO" id="GO:0000976">
    <property type="term" value="F:transcription cis-regulatory region binding"/>
    <property type="evidence" value="ECO:0007669"/>
    <property type="project" value="TreeGrafter"/>
</dbReference>
<accession>A0A967EXJ5</accession>
<comment type="caution">
    <text evidence="5">The sequence shown here is derived from an EMBL/GenBank/DDBJ whole genome shotgun (WGS) entry which is preliminary data.</text>
</comment>
<dbReference type="PRINTS" id="PR00036">
    <property type="entry name" value="HTHLACI"/>
</dbReference>
<dbReference type="InterPro" id="IPR000843">
    <property type="entry name" value="HTH_LacI"/>
</dbReference>
<protein>
    <submittedName>
        <fullName evidence="5">LacI family DNA-binding transcriptional regulator</fullName>
    </submittedName>
</protein>
<evidence type="ECO:0000256" key="1">
    <source>
        <dbReference type="ARBA" id="ARBA00023015"/>
    </source>
</evidence>
<dbReference type="Pfam" id="PF13407">
    <property type="entry name" value="Peripla_BP_4"/>
    <property type="match status" value="1"/>
</dbReference>
<keyword evidence="3" id="KW-0804">Transcription</keyword>
<evidence type="ECO:0000313" key="5">
    <source>
        <dbReference type="EMBL" id="NIA69257.1"/>
    </source>
</evidence>
<dbReference type="Gene3D" id="3.40.50.2300">
    <property type="match status" value="2"/>
</dbReference>
<evidence type="ECO:0000256" key="2">
    <source>
        <dbReference type="ARBA" id="ARBA00023125"/>
    </source>
</evidence>
<name>A0A967EXJ5_9PROT</name>
<dbReference type="PROSITE" id="PS00356">
    <property type="entry name" value="HTH_LACI_1"/>
    <property type="match status" value="1"/>
</dbReference>
<dbReference type="Pfam" id="PF00356">
    <property type="entry name" value="LacI"/>
    <property type="match status" value="1"/>
</dbReference>
<keyword evidence="1" id="KW-0805">Transcription regulation</keyword>
<dbReference type="AlphaFoldDB" id="A0A967EXJ5"/>
<reference evidence="5" key="1">
    <citation type="submission" date="2020-03" db="EMBL/GenBank/DDBJ databases">
        <title>Genome of Pelagibius litoralis DSM 21314T.</title>
        <authorList>
            <person name="Wang G."/>
        </authorList>
    </citation>
    <scope>NUCLEOTIDE SEQUENCE</scope>
    <source>
        <strain evidence="5">DSM 21314</strain>
    </source>
</reference>
<evidence type="ECO:0000256" key="3">
    <source>
        <dbReference type="ARBA" id="ARBA00023163"/>
    </source>
</evidence>
<dbReference type="Proteomes" id="UP000761264">
    <property type="component" value="Unassembled WGS sequence"/>
</dbReference>
<dbReference type="SUPFAM" id="SSF47413">
    <property type="entry name" value="lambda repressor-like DNA-binding domains"/>
    <property type="match status" value="1"/>
</dbReference>
<evidence type="ECO:0000313" key="6">
    <source>
        <dbReference type="Proteomes" id="UP000761264"/>
    </source>
</evidence>
<organism evidence="5 6">
    <name type="scientific">Pelagibius litoralis</name>
    <dbReference type="NCBI Taxonomy" id="374515"/>
    <lineage>
        <taxon>Bacteria</taxon>
        <taxon>Pseudomonadati</taxon>
        <taxon>Pseudomonadota</taxon>
        <taxon>Alphaproteobacteria</taxon>
        <taxon>Rhodospirillales</taxon>
        <taxon>Rhodovibrionaceae</taxon>
        <taxon>Pelagibius</taxon>
    </lineage>
</organism>
<dbReference type="CDD" id="cd06307">
    <property type="entry name" value="PBP1_sugar_binding"/>
    <property type="match status" value="1"/>
</dbReference>
<gene>
    <name evidence="5" type="ORF">HBA54_11710</name>
</gene>
<dbReference type="InterPro" id="IPR010982">
    <property type="entry name" value="Lambda_DNA-bd_dom_sf"/>
</dbReference>
<dbReference type="EMBL" id="JAAQPH010000008">
    <property type="protein sequence ID" value="NIA69257.1"/>
    <property type="molecule type" value="Genomic_DNA"/>
</dbReference>
<dbReference type="PANTHER" id="PTHR30146">
    <property type="entry name" value="LACI-RELATED TRANSCRIPTIONAL REPRESSOR"/>
    <property type="match status" value="1"/>
</dbReference>
<keyword evidence="2 5" id="KW-0238">DNA-binding</keyword>
<keyword evidence="6" id="KW-1185">Reference proteome</keyword>
<feature type="domain" description="HTH lacI-type" evidence="4">
    <location>
        <begin position="7"/>
        <end position="61"/>
    </location>
</feature>